<evidence type="ECO:0000256" key="4">
    <source>
        <dbReference type="ARBA" id="ARBA00019897"/>
    </source>
</evidence>
<evidence type="ECO:0000256" key="7">
    <source>
        <dbReference type="ARBA" id="ARBA00022801"/>
    </source>
</evidence>
<evidence type="ECO:0000256" key="12">
    <source>
        <dbReference type="ARBA" id="ARBA00032214"/>
    </source>
</evidence>
<evidence type="ECO:0000256" key="3">
    <source>
        <dbReference type="ARBA" id="ARBA00007931"/>
    </source>
</evidence>
<dbReference type="AlphaFoldDB" id="A0A5C5R6T7"/>
<name>A0A5C5R6T7_9ACTN</name>
<evidence type="ECO:0000256" key="14">
    <source>
        <dbReference type="SAM" id="Phobius"/>
    </source>
</evidence>
<organism evidence="17 18">
    <name type="scientific">Tsukamurella asaccharolytica</name>
    <dbReference type="NCBI Taxonomy" id="2592067"/>
    <lineage>
        <taxon>Bacteria</taxon>
        <taxon>Bacillati</taxon>
        <taxon>Actinomycetota</taxon>
        <taxon>Actinomycetes</taxon>
        <taxon>Mycobacteriales</taxon>
        <taxon>Tsukamurellaceae</taxon>
        <taxon>Tsukamurella</taxon>
    </lineage>
</organism>
<gene>
    <name evidence="17" type="ORF">FK529_18440</name>
</gene>
<dbReference type="SMART" id="SM00228">
    <property type="entry name" value="PDZ"/>
    <property type="match status" value="1"/>
</dbReference>
<reference evidence="17 18" key="1">
    <citation type="submission" date="2019-06" db="EMBL/GenBank/DDBJ databases">
        <title>Tsukamurella conjunctivitidis sp. nov., Tsukamurella assacharolytica sp. nov. and Tsukamurella sputae sp. nov. isolated from patients with conjunctivitis, bacteraemia (lymphoma) and respiratory infection (sputum) in Hong Kong.</title>
        <authorList>
            <person name="Teng J.L.L."/>
            <person name="Lee H.H."/>
            <person name="Fong J.Y.H."/>
            <person name="Fok K.M.N."/>
            <person name="Lau S.K.P."/>
            <person name="Woo P.C.Y."/>
        </authorList>
    </citation>
    <scope>NUCLEOTIDE SEQUENCE [LARGE SCALE GENOMIC DNA]</scope>
    <source>
        <strain evidence="17 18">HKU71</strain>
    </source>
</reference>
<evidence type="ECO:0000256" key="2">
    <source>
        <dbReference type="ARBA" id="ARBA00004141"/>
    </source>
</evidence>
<keyword evidence="18" id="KW-1185">Reference proteome</keyword>
<evidence type="ECO:0000313" key="18">
    <source>
        <dbReference type="Proteomes" id="UP000317291"/>
    </source>
</evidence>
<dbReference type="InterPro" id="IPR004387">
    <property type="entry name" value="Pept_M50_Zn"/>
</dbReference>
<dbReference type="CDD" id="cd06163">
    <property type="entry name" value="S2P-M50_PDZ_RseP-like"/>
    <property type="match status" value="1"/>
</dbReference>
<keyword evidence="7" id="KW-0378">Hydrolase</keyword>
<dbReference type="Gene3D" id="2.30.42.10">
    <property type="match status" value="1"/>
</dbReference>
<dbReference type="EMBL" id="VIGW01000017">
    <property type="protein sequence ID" value="TWS17851.1"/>
    <property type="molecule type" value="Genomic_DNA"/>
</dbReference>
<feature type="chain" id="PRO_5039201588" description="Zinc metalloprotease Rip1" evidence="15">
    <location>
        <begin position="22"/>
        <end position="414"/>
    </location>
</feature>
<comment type="caution">
    <text evidence="17">The sequence shown here is derived from an EMBL/GenBank/DDBJ whole genome shotgun (WGS) entry which is preliminary data.</text>
</comment>
<dbReference type="RefSeq" id="WP_146563972.1">
    <property type="nucleotide sequence ID" value="NZ_VIGW01000017.1"/>
</dbReference>
<feature type="transmembrane region" description="Helical" evidence="14">
    <location>
        <begin position="327"/>
        <end position="348"/>
    </location>
</feature>
<dbReference type="Pfam" id="PF17820">
    <property type="entry name" value="PDZ_6"/>
    <property type="match status" value="1"/>
</dbReference>
<dbReference type="PANTHER" id="PTHR42837">
    <property type="entry name" value="REGULATOR OF SIGMA-E PROTEASE RSEP"/>
    <property type="match status" value="1"/>
</dbReference>
<comment type="similarity">
    <text evidence="3">Belongs to the peptidase M50B family.</text>
</comment>
<evidence type="ECO:0000256" key="15">
    <source>
        <dbReference type="SAM" id="SignalP"/>
    </source>
</evidence>
<dbReference type="PANTHER" id="PTHR42837:SF2">
    <property type="entry name" value="MEMBRANE METALLOPROTEASE ARASP2, CHLOROPLASTIC-RELATED"/>
    <property type="match status" value="1"/>
</dbReference>
<evidence type="ECO:0000256" key="11">
    <source>
        <dbReference type="ARBA" id="ARBA00023136"/>
    </source>
</evidence>
<feature type="domain" description="PDZ" evidence="16">
    <location>
        <begin position="171"/>
        <end position="216"/>
    </location>
</feature>
<dbReference type="SUPFAM" id="SSF50156">
    <property type="entry name" value="PDZ domain-like"/>
    <property type="match status" value="1"/>
</dbReference>
<keyword evidence="8" id="KW-0862">Zinc</keyword>
<dbReference type="PROSITE" id="PS50106">
    <property type="entry name" value="PDZ"/>
    <property type="match status" value="1"/>
</dbReference>
<keyword evidence="9 14" id="KW-1133">Transmembrane helix</keyword>
<dbReference type="Pfam" id="PF02163">
    <property type="entry name" value="Peptidase_M50"/>
    <property type="match status" value="1"/>
</dbReference>
<evidence type="ECO:0000313" key="17">
    <source>
        <dbReference type="EMBL" id="TWS17851.1"/>
    </source>
</evidence>
<dbReference type="InterPro" id="IPR036034">
    <property type="entry name" value="PDZ_sf"/>
</dbReference>
<evidence type="ECO:0000256" key="13">
    <source>
        <dbReference type="ARBA" id="ARBA00033476"/>
    </source>
</evidence>
<keyword evidence="15" id="KW-0732">Signal</keyword>
<evidence type="ECO:0000256" key="5">
    <source>
        <dbReference type="ARBA" id="ARBA00022670"/>
    </source>
</evidence>
<evidence type="ECO:0000256" key="6">
    <source>
        <dbReference type="ARBA" id="ARBA00022692"/>
    </source>
</evidence>
<dbReference type="GO" id="GO:0016020">
    <property type="term" value="C:membrane"/>
    <property type="evidence" value="ECO:0007669"/>
    <property type="project" value="UniProtKB-SubCell"/>
</dbReference>
<keyword evidence="10" id="KW-0482">Metalloprotease</keyword>
<dbReference type="GO" id="GO:0004222">
    <property type="term" value="F:metalloendopeptidase activity"/>
    <property type="evidence" value="ECO:0007669"/>
    <property type="project" value="InterPro"/>
</dbReference>
<comment type="subcellular location">
    <subcellularLocation>
        <location evidence="2">Membrane</location>
        <topology evidence="2">Multi-pass membrane protein</topology>
    </subcellularLocation>
</comment>
<keyword evidence="11 14" id="KW-0472">Membrane</keyword>
<dbReference type="InterPro" id="IPR001478">
    <property type="entry name" value="PDZ"/>
</dbReference>
<accession>A0A5C5R6T7</accession>
<evidence type="ECO:0000256" key="9">
    <source>
        <dbReference type="ARBA" id="ARBA00022989"/>
    </source>
</evidence>
<feature type="transmembrane region" description="Helical" evidence="14">
    <location>
        <begin position="386"/>
        <end position="407"/>
    </location>
</feature>
<dbReference type="OrthoDB" id="9782003at2"/>
<feature type="transmembrane region" description="Helical" evidence="14">
    <location>
        <begin position="105"/>
        <end position="130"/>
    </location>
</feature>
<keyword evidence="5 17" id="KW-0645">Protease</keyword>
<comment type="cofactor">
    <cofactor evidence="1">
        <name>Zn(2+)</name>
        <dbReference type="ChEBI" id="CHEBI:29105"/>
    </cofactor>
</comment>
<dbReference type="InterPro" id="IPR008915">
    <property type="entry name" value="Peptidase_M50"/>
</dbReference>
<keyword evidence="6 14" id="KW-0812">Transmembrane</keyword>
<feature type="signal peptide" evidence="15">
    <location>
        <begin position="1"/>
        <end position="21"/>
    </location>
</feature>
<sequence>MMYALGIAAFALCILASIAWHECGHMWAAQATGMKVRRFFVGFGPTVWSTRGKKGPQGDDGIEYGVKALPLGGFCDIAGMTLLDELKTPVEQQKAMYKQAAWKRLFVLFAGPGMNFILGALLIYGVAVTAGLPSTTATPRAAVAATGCVADATTKPTKEQPSTPVGECRPSPAAQAGLVRGDVIASVNGTAVDADTVFDALQNSTGAITLGIERDGQTRTVVIDPVTSKKWRPSADGKDLVEVSGPTIGISVGTLGVTEHYNPITAIGGTAAFTLDLGHKTIVAIGQLPQKVPALIDAIKGEERGLDTPQSLVGASMIGGEVAERNMWSVFFLLLAGLNLMLGLINLLPVPPFDGGHMAVVIFEKLRDLVTGRKGGPVDYMKLAPLTYVVLALAGGYMLLVLTADIVNPIKLFN</sequence>
<evidence type="ECO:0000259" key="16">
    <source>
        <dbReference type="PROSITE" id="PS50106"/>
    </source>
</evidence>
<evidence type="ECO:0000256" key="10">
    <source>
        <dbReference type="ARBA" id="ARBA00023049"/>
    </source>
</evidence>
<evidence type="ECO:0000256" key="8">
    <source>
        <dbReference type="ARBA" id="ARBA00022833"/>
    </source>
</evidence>
<dbReference type="GO" id="GO:0006508">
    <property type="term" value="P:proteolysis"/>
    <property type="evidence" value="ECO:0007669"/>
    <property type="project" value="UniProtKB-KW"/>
</dbReference>
<evidence type="ECO:0000256" key="1">
    <source>
        <dbReference type="ARBA" id="ARBA00001947"/>
    </source>
</evidence>
<dbReference type="Proteomes" id="UP000317291">
    <property type="component" value="Unassembled WGS sequence"/>
</dbReference>
<proteinExistence type="inferred from homology"/>
<protein>
    <recommendedName>
        <fullName evidence="4">Zinc metalloprotease Rip1</fullName>
    </recommendedName>
    <alternativeName>
        <fullName evidence="12">S2P endopeptidase</fullName>
    </alternativeName>
    <alternativeName>
        <fullName evidence="13">Site-2-type intramembrane protease</fullName>
    </alternativeName>
</protein>
<dbReference type="InterPro" id="IPR041489">
    <property type="entry name" value="PDZ_6"/>
</dbReference>